<keyword evidence="8" id="KW-1185">Reference proteome</keyword>
<dbReference type="InterPro" id="IPR009432">
    <property type="entry name" value="DUF1075"/>
</dbReference>
<dbReference type="OrthoDB" id="8193498at2759"/>
<comment type="similarity">
    <text evidence="2">Belongs to the UPF0389 family.</text>
</comment>
<gene>
    <name evidence="7" type="ORF">FF38_13655</name>
</gene>
<keyword evidence="3 6" id="KW-0812">Transmembrane</keyword>
<evidence type="ECO:0000256" key="5">
    <source>
        <dbReference type="ARBA" id="ARBA00023136"/>
    </source>
</evidence>
<evidence type="ECO:0000256" key="1">
    <source>
        <dbReference type="ARBA" id="ARBA00004167"/>
    </source>
</evidence>
<evidence type="ECO:0000256" key="3">
    <source>
        <dbReference type="ARBA" id="ARBA00022692"/>
    </source>
</evidence>
<dbReference type="EMBL" id="JRES01000481">
    <property type="protein sequence ID" value="KNC30935.1"/>
    <property type="molecule type" value="Genomic_DNA"/>
</dbReference>
<reference evidence="7 8" key="1">
    <citation type="journal article" date="2015" name="Nat. Commun.">
        <title>Lucilia cuprina genome unlocks parasitic fly biology to underpin future interventions.</title>
        <authorList>
            <person name="Anstead C.A."/>
            <person name="Korhonen P.K."/>
            <person name="Young N.D."/>
            <person name="Hall R.S."/>
            <person name="Jex A.R."/>
            <person name="Murali S.C."/>
            <person name="Hughes D.S."/>
            <person name="Lee S.F."/>
            <person name="Perry T."/>
            <person name="Stroehlein A.J."/>
            <person name="Ansell B.R."/>
            <person name="Breugelmans B."/>
            <person name="Hofmann A."/>
            <person name="Qu J."/>
            <person name="Dugan S."/>
            <person name="Lee S.L."/>
            <person name="Chao H."/>
            <person name="Dinh H."/>
            <person name="Han Y."/>
            <person name="Doddapaneni H.V."/>
            <person name="Worley K.C."/>
            <person name="Muzny D.M."/>
            <person name="Ioannidis P."/>
            <person name="Waterhouse R.M."/>
            <person name="Zdobnov E.M."/>
            <person name="James P.J."/>
            <person name="Bagnall N.H."/>
            <person name="Kotze A.C."/>
            <person name="Gibbs R.A."/>
            <person name="Richards S."/>
            <person name="Batterham P."/>
            <person name="Gasser R.B."/>
        </authorList>
    </citation>
    <scope>NUCLEOTIDE SEQUENCE [LARGE SCALE GENOMIC DNA]</scope>
    <source>
        <strain evidence="7 8">LS</strain>
        <tissue evidence="7">Full body</tissue>
    </source>
</reference>
<comment type="subcellular location">
    <subcellularLocation>
        <location evidence="1">Membrane</location>
        <topology evidence="1">Single-pass membrane protein</topology>
    </subcellularLocation>
</comment>
<dbReference type="GO" id="GO:0016020">
    <property type="term" value="C:membrane"/>
    <property type="evidence" value="ECO:0007669"/>
    <property type="project" value="UniProtKB-SubCell"/>
</dbReference>
<accession>A0A0L0CFB6</accession>
<dbReference type="AlphaFoldDB" id="A0A0L0CFB6"/>
<dbReference type="Pfam" id="PF06388">
    <property type="entry name" value="DUF1075"/>
    <property type="match status" value="1"/>
</dbReference>
<evidence type="ECO:0000313" key="7">
    <source>
        <dbReference type="EMBL" id="KNC30935.1"/>
    </source>
</evidence>
<keyword evidence="4 6" id="KW-1133">Transmembrane helix</keyword>
<dbReference type="PANTHER" id="PTHR13674:SF5">
    <property type="entry name" value="UPF0389 PROTEIN CG9231"/>
    <property type="match status" value="1"/>
</dbReference>
<protein>
    <submittedName>
        <fullName evidence="7">Uncharacterized protein</fullName>
    </submittedName>
</protein>
<keyword evidence="5 6" id="KW-0472">Membrane</keyword>
<evidence type="ECO:0000256" key="6">
    <source>
        <dbReference type="SAM" id="Phobius"/>
    </source>
</evidence>
<organism evidence="7 8">
    <name type="scientific">Lucilia cuprina</name>
    <name type="common">Green bottle fly</name>
    <name type="synonym">Australian sheep blowfly</name>
    <dbReference type="NCBI Taxonomy" id="7375"/>
    <lineage>
        <taxon>Eukaryota</taxon>
        <taxon>Metazoa</taxon>
        <taxon>Ecdysozoa</taxon>
        <taxon>Arthropoda</taxon>
        <taxon>Hexapoda</taxon>
        <taxon>Insecta</taxon>
        <taxon>Pterygota</taxon>
        <taxon>Neoptera</taxon>
        <taxon>Endopterygota</taxon>
        <taxon>Diptera</taxon>
        <taxon>Brachycera</taxon>
        <taxon>Muscomorpha</taxon>
        <taxon>Oestroidea</taxon>
        <taxon>Calliphoridae</taxon>
        <taxon>Luciliinae</taxon>
        <taxon>Lucilia</taxon>
    </lineage>
</organism>
<proteinExistence type="inferred from homology"/>
<dbReference type="PANTHER" id="PTHR13674">
    <property type="entry name" value="GROWTH AND TRANSFORMATION-DEPENDENT PROTEIN"/>
    <property type="match status" value="1"/>
</dbReference>
<evidence type="ECO:0000256" key="2">
    <source>
        <dbReference type="ARBA" id="ARBA00007363"/>
    </source>
</evidence>
<sequence>MVNIAEVMERSRNKMRIRIANIMMGLTVLGCALMIYSGKEAAKRGESVTKQNIEWHKRYNELNATKETKE</sequence>
<evidence type="ECO:0000313" key="8">
    <source>
        <dbReference type="Proteomes" id="UP000037069"/>
    </source>
</evidence>
<comment type="caution">
    <text evidence="7">The sequence shown here is derived from an EMBL/GenBank/DDBJ whole genome shotgun (WGS) entry which is preliminary data.</text>
</comment>
<dbReference type="Proteomes" id="UP000037069">
    <property type="component" value="Unassembled WGS sequence"/>
</dbReference>
<name>A0A0L0CFB6_LUCCU</name>
<evidence type="ECO:0000256" key="4">
    <source>
        <dbReference type="ARBA" id="ARBA00022989"/>
    </source>
</evidence>
<feature type="transmembrane region" description="Helical" evidence="6">
    <location>
        <begin position="20"/>
        <end position="38"/>
    </location>
</feature>